<keyword evidence="5 6" id="KW-0472">Membrane</keyword>
<keyword evidence="8" id="KW-1185">Reference proteome</keyword>
<feature type="transmembrane region" description="Helical" evidence="6">
    <location>
        <begin position="220"/>
        <end position="240"/>
    </location>
</feature>
<evidence type="ECO:0000256" key="1">
    <source>
        <dbReference type="ARBA" id="ARBA00004141"/>
    </source>
</evidence>
<feature type="transmembrane region" description="Helical" evidence="6">
    <location>
        <begin position="416"/>
        <end position="436"/>
    </location>
</feature>
<dbReference type="Gene3D" id="1.20.1250.20">
    <property type="entry name" value="MFS general substrate transporter like domains"/>
    <property type="match status" value="2"/>
</dbReference>
<reference evidence="7 8" key="1">
    <citation type="submission" date="2021-10" db="EMBL/GenBank/DDBJ databases">
        <title>Draft genome of Aestuariibacter halophilus JC2043.</title>
        <authorList>
            <person name="Emsley S.A."/>
            <person name="Pfannmuller K.M."/>
            <person name="Ushijima B."/>
            <person name="Saw J.H."/>
            <person name="Videau P."/>
        </authorList>
    </citation>
    <scope>NUCLEOTIDE SEQUENCE [LARGE SCALE GENOMIC DNA]</scope>
    <source>
        <strain evidence="7 8">JC2043</strain>
    </source>
</reference>
<dbReference type="EMBL" id="JAJEWP010000001">
    <property type="protein sequence ID" value="MCC2615884.1"/>
    <property type="molecule type" value="Genomic_DNA"/>
</dbReference>
<feature type="transmembrane region" description="Helical" evidence="6">
    <location>
        <begin position="50"/>
        <end position="71"/>
    </location>
</feature>
<dbReference type="Proteomes" id="UP001520878">
    <property type="component" value="Unassembled WGS sequence"/>
</dbReference>
<accession>A0ABS8G5L0</accession>
<evidence type="ECO:0000256" key="2">
    <source>
        <dbReference type="ARBA" id="ARBA00022448"/>
    </source>
</evidence>
<comment type="subcellular location">
    <subcellularLocation>
        <location evidence="1">Membrane</location>
        <topology evidence="1">Multi-pass membrane protein</topology>
    </subcellularLocation>
</comment>
<evidence type="ECO:0000256" key="5">
    <source>
        <dbReference type="ARBA" id="ARBA00023136"/>
    </source>
</evidence>
<feature type="transmembrane region" description="Helical" evidence="6">
    <location>
        <begin position="358"/>
        <end position="376"/>
    </location>
</feature>
<feature type="transmembrane region" description="Helical" evidence="6">
    <location>
        <begin position="325"/>
        <end position="346"/>
    </location>
</feature>
<comment type="caution">
    <text evidence="7">The sequence shown here is derived from an EMBL/GenBank/DDBJ whole genome shotgun (WGS) entry which is preliminary data.</text>
</comment>
<evidence type="ECO:0000256" key="4">
    <source>
        <dbReference type="ARBA" id="ARBA00022989"/>
    </source>
</evidence>
<gene>
    <name evidence="7" type="ORF">LJ739_06495</name>
</gene>
<feature type="transmembrane region" description="Helical" evidence="6">
    <location>
        <begin position="382"/>
        <end position="404"/>
    </location>
</feature>
<dbReference type="RefSeq" id="WP_229158243.1">
    <property type="nucleotide sequence ID" value="NZ_JAJEWP010000001.1"/>
</dbReference>
<feature type="transmembrane region" description="Helical" evidence="6">
    <location>
        <begin position="292"/>
        <end position="313"/>
    </location>
</feature>
<feature type="transmembrane region" description="Helical" evidence="6">
    <location>
        <begin position="448"/>
        <end position="465"/>
    </location>
</feature>
<keyword evidence="4 6" id="KW-1133">Transmembrane helix</keyword>
<feature type="transmembrane region" description="Helical" evidence="6">
    <location>
        <begin position="114"/>
        <end position="133"/>
    </location>
</feature>
<sequence length="481" mass="52410">MLPFQRQLSRGFYCTLSLPSSAMGLALSIQIAALSWLLTTQYGLDIHDVGWVWAAGPLAGIVGQVLIGIVSDNVWLWHGRRRPFIILGGIAAALSLLALPNIDVISASLGINGFLGVAITVAILLDLSINISFNPTRSIIADVTPPTHERTRAYTWMQTVSGSFAVLAYFIGSFWDNYVLIYLGVILVLLMSVIPPLLITEPRTLSSPRQQDTVPAFGGLEGLMMIQPLWGFLLYSVYAIGARLLGWQADHYWIEGLCLLLTIVLIIRALVQPEQIRADGTNVNGFKKVLAAHGFTWLGVQSMFVYMIAFVKFNLPELDAVQTGQVMSMSFLVLTVVSAVLPVMLLEPMARRFGRVKVHTACIFSMALGYGLLAILGNSNIAIYLLMGLLGVGWAATISLPFAIMSQRVAAHKMGLFMGLFNLSVVLPQLVASVGIGKIIHQVHDKRVLFWLCAGALLLSALAWLRVNEQPATNDQAPRAS</sequence>
<organism evidence="7 8">
    <name type="scientific">Fluctibacter halophilus</name>
    <dbReference type="NCBI Taxonomy" id="226011"/>
    <lineage>
        <taxon>Bacteria</taxon>
        <taxon>Pseudomonadati</taxon>
        <taxon>Pseudomonadota</taxon>
        <taxon>Gammaproteobacteria</taxon>
        <taxon>Alteromonadales</taxon>
        <taxon>Alteromonadaceae</taxon>
        <taxon>Fluctibacter</taxon>
    </lineage>
</organism>
<evidence type="ECO:0000256" key="6">
    <source>
        <dbReference type="SAM" id="Phobius"/>
    </source>
</evidence>
<dbReference type="InterPro" id="IPR036259">
    <property type="entry name" value="MFS_trans_sf"/>
</dbReference>
<feature type="transmembrane region" description="Helical" evidence="6">
    <location>
        <begin position="252"/>
        <end position="271"/>
    </location>
</feature>
<proteinExistence type="predicted"/>
<protein>
    <submittedName>
        <fullName evidence="7">MFS transporter</fullName>
    </submittedName>
</protein>
<dbReference type="InterPro" id="IPR011701">
    <property type="entry name" value="MFS"/>
</dbReference>
<dbReference type="Pfam" id="PF07690">
    <property type="entry name" value="MFS_1"/>
    <property type="match status" value="1"/>
</dbReference>
<feature type="transmembrane region" description="Helical" evidence="6">
    <location>
        <begin position="153"/>
        <end position="172"/>
    </location>
</feature>
<dbReference type="SUPFAM" id="SSF103473">
    <property type="entry name" value="MFS general substrate transporter"/>
    <property type="match status" value="1"/>
</dbReference>
<dbReference type="PANTHER" id="PTHR19432">
    <property type="entry name" value="SUGAR TRANSPORTER"/>
    <property type="match status" value="1"/>
</dbReference>
<evidence type="ECO:0000313" key="7">
    <source>
        <dbReference type="EMBL" id="MCC2615884.1"/>
    </source>
</evidence>
<keyword evidence="2" id="KW-0813">Transport</keyword>
<name>A0ABS8G5L0_9ALTE</name>
<evidence type="ECO:0000313" key="8">
    <source>
        <dbReference type="Proteomes" id="UP001520878"/>
    </source>
</evidence>
<feature type="transmembrane region" description="Helical" evidence="6">
    <location>
        <begin position="12"/>
        <end position="38"/>
    </location>
</feature>
<feature type="transmembrane region" description="Helical" evidence="6">
    <location>
        <begin position="83"/>
        <end position="102"/>
    </location>
</feature>
<keyword evidence="3 6" id="KW-0812">Transmembrane</keyword>
<dbReference type="PANTHER" id="PTHR19432:SF35">
    <property type="entry name" value="SOLUTE CARRIER FAMILY 45 MEMBER 3 ISOFORM X1"/>
    <property type="match status" value="1"/>
</dbReference>
<evidence type="ECO:0000256" key="3">
    <source>
        <dbReference type="ARBA" id="ARBA00022692"/>
    </source>
</evidence>
<feature type="transmembrane region" description="Helical" evidence="6">
    <location>
        <begin position="178"/>
        <end position="199"/>
    </location>
</feature>